<evidence type="ECO:0000313" key="2">
    <source>
        <dbReference type="EMBL" id="TCS96201.1"/>
    </source>
</evidence>
<dbReference type="AlphaFoldDB" id="A0A4V3UUI2"/>
<evidence type="ECO:0008006" key="4">
    <source>
        <dbReference type="Google" id="ProtNLM"/>
    </source>
</evidence>
<sequence>MPPRVTVSLIELCLFRRGPQDLPYRPPLALACLLATVLVELYTNLRIGEPMGLVIPTVLASALFALVATRLVLRLAGHEPRYWQTLLALAGSGLLFAAVAAPVRIAIGPIDPAILQGSASPPTAYMIVALMGLWRLAVIGHIWRHALQIRLPVGILVGLGLFLLEMALIVVLFAPVVSPSPASGA</sequence>
<keyword evidence="1" id="KW-1133">Transmembrane helix</keyword>
<feature type="transmembrane region" description="Helical" evidence="1">
    <location>
        <begin position="123"/>
        <end position="143"/>
    </location>
</feature>
<protein>
    <recommendedName>
        <fullName evidence="4">Yip1 domain-containing protein</fullName>
    </recommendedName>
</protein>
<comment type="caution">
    <text evidence="2">The sequence shown here is derived from an EMBL/GenBank/DDBJ whole genome shotgun (WGS) entry which is preliminary data.</text>
</comment>
<keyword evidence="3" id="KW-1185">Reference proteome</keyword>
<reference evidence="2 3" key="1">
    <citation type="submission" date="2019-03" db="EMBL/GenBank/DDBJ databases">
        <title>Genomic Encyclopedia of Type Strains, Phase IV (KMG-IV): sequencing the most valuable type-strain genomes for metagenomic binning, comparative biology and taxonomic classification.</title>
        <authorList>
            <person name="Goeker M."/>
        </authorList>
    </citation>
    <scope>NUCLEOTIDE SEQUENCE [LARGE SCALE GENOMIC DNA]</scope>
    <source>
        <strain evidence="2 3">DSM 21944</strain>
    </source>
</reference>
<feature type="transmembrane region" description="Helical" evidence="1">
    <location>
        <begin position="155"/>
        <end position="177"/>
    </location>
</feature>
<accession>A0A4V3UUI2</accession>
<feature type="transmembrane region" description="Helical" evidence="1">
    <location>
        <begin position="85"/>
        <end position="103"/>
    </location>
</feature>
<feature type="transmembrane region" description="Helical" evidence="1">
    <location>
        <begin position="51"/>
        <end position="73"/>
    </location>
</feature>
<gene>
    <name evidence="2" type="ORF">EDC25_11655</name>
</gene>
<keyword evidence="1" id="KW-0472">Membrane</keyword>
<dbReference type="Proteomes" id="UP000294599">
    <property type="component" value="Unassembled WGS sequence"/>
</dbReference>
<proteinExistence type="predicted"/>
<name>A0A4V3UUI2_9GAMM</name>
<organism evidence="2 3">
    <name type="scientific">Pseudofulvimonas gallinarii</name>
    <dbReference type="NCBI Taxonomy" id="634155"/>
    <lineage>
        <taxon>Bacteria</taxon>
        <taxon>Pseudomonadati</taxon>
        <taxon>Pseudomonadota</taxon>
        <taxon>Gammaproteobacteria</taxon>
        <taxon>Lysobacterales</taxon>
        <taxon>Rhodanobacteraceae</taxon>
        <taxon>Pseudofulvimonas</taxon>
    </lineage>
</organism>
<evidence type="ECO:0000313" key="3">
    <source>
        <dbReference type="Proteomes" id="UP000294599"/>
    </source>
</evidence>
<evidence type="ECO:0000256" key="1">
    <source>
        <dbReference type="SAM" id="Phobius"/>
    </source>
</evidence>
<dbReference type="EMBL" id="SMAF01000016">
    <property type="protein sequence ID" value="TCS96201.1"/>
    <property type="molecule type" value="Genomic_DNA"/>
</dbReference>
<keyword evidence="1" id="KW-0812">Transmembrane</keyword>
<dbReference type="RefSeq" id="WP_123522367.1">
    <property type="nucleotide sequence ID" value="NZ_JBHLWF010000019.1"/>
</dbReference>